<comment type="subcellular location">
    <subcellularLocation>
        <location evidence="1">Nucleus</location>
    </subcellularLocation>
</comment>
<dbReference type="PANTHER" id="PTHR12052:SF5">
    <property type="entry name" value="THIOREDOXIN-LIKE PROTEIN 4A"/>
    <property type="match status" value="1"/>
</dbReference>
<name>A0A4Y2EW21_ARAVE</name>
<evidence type="ECO:0000256" key="8">
    <source>
        <dbReference type="ARBA" id="ARBA00074493"/>
    </source>
</evidence>
<dbReference type="SMART" id="SM01410">
    <property type="entry name" value="DIM1"/>
    <property type="match status" value="1"/>
</dbReference>
<comment type="similarity">
    <text evidence="2">Belongs to the DIM1 family.</text>
</comment>
<keyword evidence="5" id="KW-0539">Nucleus</keyword>
<dbReference type="SUPFAM" id="SSF52833">
    <property type="entry name" value="Thioredoxin-like"/>
    <property type="match status" value="1"/>
</dbReference>
<dbReference type="GO" id="GO:0005682">
    <property type="term" value="C:U5 snRNP"/>
    <property type="evidence" value="ECO:0007669"/>
    <property type="project" value="TreeGrafter"/>
</dbReference>
<accession>A0A4Y2EW21</accession>
<dbReference type="GO" id="GO:0005681">
    <property type="term" value="C:spliceosomal complex"/>
    <property type="evidence" value="ECO:0007669"/>
    <property type="project" value="TreeGrafter"/>
</dbReference>
<dbReference type="InterPro" id="IPR036249">
    <property type="entry name" value="Thioredoxin-like_sf"/>
</dbReference>
<dbReference type="GO" id="GO:0000398">
    <property type="term" value="P:mRNA splicing, via spliceosome"/>
    <property type="evidence" value="ECO:0007669"/>
    <property type="project" value="InterPro"/>
</dbReference>
<evidence type="ECO:0000313" key="13">
    <source>
        <dbReference type="Proteomes" id="UP000499080"/>
    </source>
</evidence>
<comment type="function">
    <text evidence="6">Plays a role in pre-mRNA splicing as component of the U5 snRNP and U4/U6-U5 tri-snRNP complexes that are involved in spliceosome assembly, and as component of the precatalytic spliceosome (spliceosome B complex).</text>
</comment>
<keyword evidence="3" id="KW-0507">mRNA processing</keyword>
<protein>
    <recommendedName>
        <fullName evidence="8">Thioredoxin-like protein 4A</fullName>
    </recommendedName>
    <alternativeName>
        <fullName evidence="11">DIM1 protein homolog</fullName>
    </alternativeName>
    <alternativeName>
        <fullName evidence="9">Spliceosomal U5 snRNP-specific 15 kDa protein</fullName>
    </alternativeName>
    <alternativeName>
        <fullName evidence="10">Thioredoxin-like U5 snRNP protein U5-15kD</fullName>
    </alternativeName>
</protein>
<dbReference type="CDD" id="cd02954">
    <property type="entry name" value="DIM1"/>
    <property type="match status" value="1"/>
</dbReference>
<reference evidence="12 13" key="1">
    <citation type="journal article" date="2019" name="Sci. Rep.">
        <title>Orb-weaving spider Araneus ventricosus genome elucidates the spidroin gene catalogue.</title>
        <authorList>
            <person name="Kono N."/>
            <person name="Nakamura H."/>
            <person name="Ohtoshi R."/>
            <person name="Moran D.A.P."/>
            <person name="Shinohara A."/>
            <person name="Yoshida Y."/>
            <person name="Fujiwara M."/>
            <person name="Mori M."/>
            <person name="Tomita M."/>
            <person name="Arakawa K."/>
        </authorList>
    </citation>
    <scope>NUCLEOTIDE SEQUENCE [LARGE SCALE GENOMIC DNA]</scope>
</reference>
<dbReference type="PANTHER" id="PTHR12052">
    <property type="entry name" value="THIOREDOXIN-LIKE PROTEN 4A, 4B"/>
    <property type="match status" value="1"/>
</dbReference>
<dbReference type="EMBL" id="BGPR01000701">
    <property type="protein sequence ID" value="GBM32216.1"/>
    <property type="molecule type" value="Genomic_DNA"/>
</dbReference>
<evidence type="ECO:0000256" key="2">
    <source>
        <dbReference type="ARBA" id="ARBA00008241"/>
    </source>
</evidence>
<sequence length="219" mass="25616">MHCDDKAPTECQLTDAEICSMVLMSSQTSVSDSEESEEETQVEYKIPIDSLVEMLNTTIKGLEKRDFISKSDIMVFTMSYMLEHLHNGWQVDRAILSEEDRLVVIRFGHDWDPTCMKMDETLYKIAQRIKNFAVIYLVDTTEVPDFNKMYELYDPCTLMFFFRNKHIQIDLGTGNNNKINWAIEDKNEMIDILEVLYRGARKGRGLVISPKDYSTKYRY</sequence>
<comment type="subunit">
    <text evidence="7">Component of the precatalytic spliceosome (spliceosome B complex). Component of the U5 snRNP complex. Component of the U4/U6-U5 tri-snRNP complex. The U4/U6-U5 tri-snRNP complex is a building block of the precatalytic spliceosome (spliceosome B complex). The U4/U6-U5 tri-snRNP complex is composed of the U4, U6 and U5 snRNAs and at least PRPF3, PRPF4, PRPF6, PRPF8, PRPF31, SNRNP200, TXNL4A, SNRNP40, SNRPB, SNRPD1, SNRPD2, SNRPD3, SNRPE, SNRPF, SNRPG, DDX23, CD2BP2, PPIH, SNU13, EFTUD2, SART1 and USP39, plus LSM2, LSM3, LSM4, LSM5, LSM6, LSM7 and LSM8. Directly interacts with CD2BP2. Interacts with HNRPF, HNRPH2, NEDD9 and PQBP1. Interacts with ERBB4.</text>
</comment>
<dbReference type="AlphaFoldDB" id="A0A4Y2EW21"/>
<evidence type="ECO:0000256" key="10">
    <source>
        <dbReference type="ARBA" id="ARBA00080167"/>
    </source>
</evidence>
<dbReference type="GO" id="GO:0046540">
    <property type="term" value="C:U4/U6 x U5 tri-snRNP complex"/>
    <property type="evidence" value="ECO:0007669"/>
    <property type="project" value="InterPro"/>
</dbReference>
<dbReference type="Pfam" id="PF02966">
    <property type="entry name" value="DIM1"/>
    <property type="match status" value="1"/>
</dbReference>
<evidence type="ECO:0000313" key="12">
    <source>
        <dbReference type="EMBL" id="GBM32216.1"/>
    </source>
</evidence>
<keyword evidence="4" id="KW-0508">mRNA splicing</keyword>
<evidence type="ECO:0000256" key="1">
    <source>
        <dbReference type="ARBA" id="ARBA00004123"/>
    </source>
</evidence>
<dbReference type="InterPro" id="IPR004123">
    <property type="entry name" value="Dim1"/>
</dbReference>
<organism evidence="12 13">
    <name type="scientific">Araneus ventricosus</name>
    <name type="common">Orbweaver spider</name>
    <name type="synonym">Epeira ventricosa</name>
    <dbReference type="NCBI Taxonomy" id="182803"/>
    <lineage>
        <taxon>Eukaryota</taxon>
        <taxon>Metazoa</taxon>
        <taxon>Ecdysozoa</taxon>
        <taxon>Arthropoda</taxon>
        <taxon>Chelicerata</taxon>
        <taxon>Arachnida</taxon>
        <taxon>Araneae</taxon>
        <taxon>Araneomorphae</taxon>
        <taxon>Entelegynae</taxon>
        <taxon>Araneoidea</taxon>
        <taxon>Araneidae</taxon>
        <taxon>Araneus</taxon>
    </lineage>
</organism>
<comment type="caution">
    <text evidence="12">The sequence shown here is derived from an EMBL/GenBank/DDBJ whole genome shotgun (WGS) entry which is preliminary data.</text>
</comment>
<keyword evidence="13" id="KW-1185">Reference proteome</keyword>
<dbReference type="Proteomes" id="UP000499080">
    <property type="component" value="Unassembled WGS sequence"/>
</dbReference>
<evidence type="ECO:0000256" key="9">
    <source>
        <dbReference type="ARBA" id="ARBA00078681"/>
    </source>
</evidence>
<dbReference type="FunFam" id="3.40.30.10:FF:000004">
    <property type="entry name" value="Spliceosomal protein DIB1"/>
    <property type="match status" value="1"/>
</dbReference>
<gene>
    <name evidence="12" type="primary">Txnl4a_1</name>
    <name evidence="12" type="ORF">AVEN_131606_1</name>
</gene>
<evidence type="ECO:0000256" key="5">
    <source>
        <dbReference type="ARBA" id="ARBA00023242"/>
    </source>
</evidence>
<proteinExistence type="inferred from homology"/>
<evidence type="ECO:0000256" key="3">
    <source>
        <dbReference type="ARBA" id="ARBA00022664"/>
    </source>
</evidence>
<evidence type="ECO:0000256" key="4">
    <source>
        <dbReference type="ARBA" id="ARBA00023187"/>
    </source>
</evidence>
<evidence type="ECO:0000256" key="11">
    <source>
        <dbReference type="ARBA" id="ARBA00081873"/>
    </source>
</evidence>
<evidence type="ECO:0000256" key="7">
    <source>
        <dbReference type="ARBA" id="ARBA00065304"/>
    </source>
</evidence>
<evidence type="ECO:0000256" key="6">
    <source>
        <dbReference type="ARBA" id="ARBA00058660"/>
    </source>
</evidence>
<dbReference type="OrthoDB" id="147752at2759"/>
<dbReference type="Gene3D" id="3.40.30.10">
    <property type="entry name" value="Glutaredoxin"/>
    <property type="match status" value="1"/>
</dbReference>